<name>A0A1B9A0V4_9FLAO</name>
<dbReference type="Proteomes" id="UP000092651">
    <property type="component" value="Unassembled WGS sequence"/>
</dbReference>
<proteinExistence type="predicted"/>
<dbReference type="AlphaFoldDB" id="A0A1B9A0V4"/>
<evidence type="ECO:0000313" key="1">
    <source>
        <dbReference type="EMBL" id="OCA77424.1"/>
    </source>
</evidence>
<dbReference type="EMBL" id="MAYH01000001">
    <property type="protein sequence ID" value="OCA77424.1"/>
    <property type="molecule type" value="Genomic_DNA"/>
</dbReference>
<organism evidence="1 2">
    <name type="scientific">Chryseobacterium artocarpi</name>
    <dbReference type="NCBI Taxonomy" id="1414727"/>
    <lineage>
        <taxon>Bacteria</taxon>
        <taxon>Pseudomonadati</taxon>
        <taxon>Bacteroidota</taxon>
        <taxon>Flavobacteriia</taxon>
        <taxon>Flavobacteriales</taxon>
        <taxon>Weeksellaceae</taxon>
        <taxon>Chryseobacterium group</taxon>
        <taxon>Chryseobacterium</taxon>
    </lineage>
</organism>
<keyword evidence="2" id="KW-1185">Reference proteome</keyword>
<gene>
    <name evidence="1" type="ORF">BBI01_02930</name>
</gene>
<sequence>MPKDKNGISVCETHINQQLINDKYYTASELPLTAVLSDSLYLKSMSCPMCEYLEFLVVGKTELPKNILSPKT</sequence>
<accession>A0A1B9A0V4</accession>
<protein>
    <submittedName>
        <fullName evidence="1">Uncharacterized protein</fullName>
    </submittedName>
</protein>
<comment type="caution">
    <text evidence="1">The sequence shown here is derived from an EMBL/GenBank/DDBJ whole genome shotgun (WGS) entry which is preliminary data.</text>
</comment>
<evidence type="ECO:0000313" key="2">
    <source>
        <dbReference type="Proteomes" id="UP000092651"/>
    </source>
</evidence>
<reference evidence="1 2" key="1">
    <citation type="submission" date="2016-07" db="EMBL/GenBank/DDBJ databases">
        <authorList>
            <person name="Jeong J.-J."/>
            <person name="Kim D.W."/>
            <person name="Sang M.K."/>
            <person name="Choi I.-G."/>
            <person name="Kim K.D."/>
        </authorList>
    </citation>
    <scope>NUCLEOTIDE SEQUENCE [LARGE SCALE GENOMIC DNA]</scope>
    <source>
        <strain evidence="1 2">UTM-3</strain>
    </source>
</reference>